<evidence type="ECO:0000313" key="7">
    <source>
        <dbReference type="EMBL" id="MBP1043573.1"/>
    </source>
</evidence>
<gene>
    <name evidence="7" type="ORF">I6N95_21335</name>
</gene>
<keyword evidence="3 4" id="KW-0418">Kinase</keyword>
<dbReference type="InterPro" id="IPR018483">
    <property type="entry name" value="Carb_kinase_FGGY_CS"/>
</dbReference>
<comment type="caution">
    <text evidence="7">The sequence shown here is derived from an EMBL/GenBank/DDBJ whole genome shotgun (WGS) entry which is preliminary data.</text>
</comment>
<dbReference type="Pfam" id="PF02782">
    <property type="entry name" value="FGGY_C"/>
    <property type="match status" value="1"/>
</dbReference>
<feature type="domain" description="Carbohydrate kinase FGGY C-terminal" evidence="6">
    <location>
        <begin position="261"/>
        <end position="455"/>
    </location>
</feature>
<feature type="domain" description="Carbohydrate kinase FGGY N-terminal" evidence="5">
    <location>
        <begin position="7"/>
        <end position="248"/>
    </location>
</feature>
<dbReference type="InterPro" id="IPR043129">
    <property type="entry name" value="ATPase_NBD"/>
</dbReference>
<name>A0A940SYN5_9ENTE</name>
<accession>A0A940SYN5</accession>
<dbReference type="InterPro" id="IPR000577">
    <property type="entry name" value="Carb_kinase_FGGY"/>
</dbReference>
<dbReference type="Gene3D" id="3.30.420.40">
    <property type="match status" value="2"/>
</dbReference>
<dbReference type="GO" id="GO:0016773">
    <property type="term" value="F:phosphotransferase activity, alcohol group as acceptor"/>
    <property type="evidence" value="ECO:0007669"/>
    <property type="project" value="InterPro"/>
</dbReference>
<dbReference type="AlphaFoldDB" id="A0A940SYN5"/>
<evidence type="ECO:0000259" key="6">
    <source>
        <dbReference type="Pfam" id="PF02782"/>
    </source>
</evidence>
<keyword evidence="8" id="KW-1185">Reference proteome</keyword>
<dbReference type="InterPro" id="IPR050406">
    <property type="entry name" value="FGGY_Carb_Kinase"/>
</dbReference>
<dbReference type="RefSeq" id="WP_209531381.1">
    <property type="nucleotide sequence ID" value="NZ_JAEEGA010000017.1"/>
</dbReference>
<proteinExistence type="inferred from homology"/>
<protein>
    <submittedName>
        <fullName evidence="7">Carbohydrate kinase</fullName>
    </submittedName>
</protein>
<dbReference type="CDD" id="cd07802">
    <property type="entry name" value="ASKHA_NBD_FGGY_EcLyxK-like"/>
    <property type="match status" value="1"/>
</dbReference>
<dbReference type="PIRSF" id="PIRSF000538">
    <property type="entry name" value="GlpK"/>
    <property type="match status" value="1"/>
</dbReference>
<evidence type="ECO:0000256" key="3">
    <source>
        <dbReference type="ARBA" id="ARBA00022777"/>
    </source>
</evidence>
<comment type="similarity">
    <text evidence="1 4">Belongs to the FGGY kinase family.</text>
</comment>
<dbReference type="Pfam" id="PF00370">
    <property type="entry name" value="FGGY_N"/>
    <property type="match status" value="1"/>
</dbReference>
<organism evidence="7 8">
    <name type="scientific">Vagococcus allomyrinae</name>
    <dbReference type="NCBI Taxonomy" id="2794353"/>
    <lineage>
        <taxon>Bacteria</taxon>
        <taxon>Bacillati</taxon>
        <taxon>Bacillota</taxon>
        <taxon>Bacilli</taxon>
        <taxon>Lactobacillales</taxon>
        <taxon>Enterococcaceae</taxon>
        <taxon>Vagococcus</taxon>
    </lineage>
</organism>
<dbReference type="PANTHER" id="PTHR43095">
    <property type="entry name" value="SUGAR KINASE"/>
    <property type="match status" value="1"/>
</dbReference>
<evidence type="ECO:0000259" key="5">
    <source>
        <dbReference type="Pfam" id="PF00370"/>
    </source>
</evidence>
<evidence type="ECO:0000256" key="1">
    <source>
        <dbReference type="ARBA" id="ARBA00009156"/>
    </source>
</evidence>
<dbReference type="InterPro" id="IPR018484">
    <property type="entry name" value="FGGY_N"/>
</dbReference>
<dbReference type="InterPro" id="IPR018485">
    <property type="entry name" value="FGGY_C"/>
</dbReference>
<keyword evidence="2 4" id="KW-0808">Transferase</keyword>
<dbReference type="PANTHER" id="PTHR43095:SF3">
    <property type="entry name" value="L-XYLULOSE_3-KETO-L-GULONATE KINASE"/>
    <property type="match status" value="1"/>
</dbReference>
<sequence>MNEKTLFLTIDSGGTKTKVVIHDITGKQLAVSSFPTKGVEVKRGFREIDLHEFWEAIQQGILEAVEQESLDPTRIIAISVVGHGKGLYPLNQQGNIFTQGILSTDERGEELAEKFSERIEELWPLTNQSIVGAQAPVLLYWLKQYERKTYEKIGWFLSSKDFIRYQLTGSLKQERGDASGNNLVNFQTKEYDDRILEFFDITEMKSCLPPLIDATDHQATVSEEVAKRTGIPEGTPVLGGLFDIQACTLATGVLNSASFSLIAGTWSINVYPSAKPIMPSSQLMMSLLPSFFNEYGYLIEASSATSAGNLELMIDILLSDEKQRALENHKTIYDDLEELLANTSPDFAKMYYLPFLYGSNGGQGAKASFIGLSSTSSKSEMIKAVYEGIVFGHKQHVEQLIATGKLPEVIRLSGGAANSAQWAQLFADIINIPVETVEGTELGALGGMILAVYALGNESEIATVMAQTMRIKKRFEPRASFRDIYQKKYRLYKKIIYSHMTIWDDLNKINREMEG</sequence>
<dbReference type="SUPFAM" id="SSF53067">
    <property type="entry name" value="Actin-like ATPase domain"/>
    <property type="match status" value="2"/>
</dbReference>
<evidence type="ECO:0000256" key="4">
    <source>
        <dbReference type="RuleBase" id="RU003733"/>
    </source>
</evidence>
<evidence type="ECO:0000256" key="2">
    <source>
        <dbReference type="ARBA" id="ARBA00022679"/>
    </source>
</evidence>
<dbReference type="GO" id="GO:0005975">
    <property type="term" value="P:carbohydrate metabolic process"/>
    <property type="evidence" value="ECO:0007669"/>
    <property type="project" value="InterPro"/>
</dbReference>
<dbReference type="GO" id="GO:0016301">
    <property type="term" value="F:kinase activity"/>
    <property type="evidence" value="ECO:0007669"/>
    <property type="project" value="UniProtKB-KW"/>
</dbReference>
<dbReference type="Proteomes" id="UP000674938">
    <property type="component" value="Unassembled WGS sequence"/>
</dbReference>
<dbReference type="PROSITE" id="PS00445">
    <property type="entry name" value="FGGY_KINASES_2"/>
    <property type="match status" value="1"/>
</dbReference>
<dbReference type="EMBL" id="JAEEGA010000017">
    <property type="protein sequence ID" value="MBP1043573.1"/>
    <property type="molecule type" value="Genomic_DNA"/>
</dbReference>
<evidence type="ECO:0000313" key="8">
    <source>
        <dbReference type="Proteomes" id="UP000674938"/>
    </source>
</evidence>
<reference evidence="7" key="1">
    <citation type="submission" date="2020-12" db="EMBL/GenBank/DDBJ databases">
        <title>Vagococcus allomyrinae sp. nov. and Enterococcus lavae sp. nov., isolated from the larvae of Allomyrina dichotoma.</title>
        <authorList>
            <person name="Lee S.D."/>
        </authorList>
    </citation>
    <scope>NUCLEOTIDE SEQUENCE</scope>
    <source>
        <strain evidence="7">BWB3-3</strain>
    </source>
</reference>